<reference evidence="6 7" key="1">
    <citation type="submission" date="2018-06" db="EMBL/GenBank/DDBJ databases">
        <title>A transcriptomic atlas of mushroom development highlights an independent origin of complex multicellularity.</title>
        <authorList>
            <consortium name="DOE Joint Genome Institute"/>
            <person name="Krizsan K."/>
            <person name="Almasi E."/>
            <person name="Merenyi Z."/>
            <person name="Sahu N."/>
            <person name="Viragh M."/>
            <person name="Koszo T."/>
            <person name="Mondo S."/>
            <person name="Kiss B."/>
            <person name="Balint B."/>
            <person name="Kues U."/>
            <person name="Barry K."/>
            <person name="Hegedus J.C."/>
            <person name="Henrissat B."/>
            <person name="Johnson J."/>
            <person name="Lipzen A."/>
            <person name="Ohm R."/>
            <person name="Nagy I."/>
            <person name="Pangilinan J."/>
            <person name="Yan J."/>
            <person name="Xiong Y."/>
            <person name="Grigoriev I.V."/>
            <person name="Hibbett D.S."/>
            <person name="Nagy L.G."/>
        </authorList>
    </citation>
    <scope>NUCLEOTIDE SEQUENCE [LARGE SCALE GENOMIC DNA]</scope>
    <source>
        <strain evidence="6 7">SZMC22713</strain>
    </source>
</reference>
<evidence type="ECO:0000313" key="6">
    <source>
        <dbReference type="EMBL" id="TDL26300.1"/>
    </source>
</evidence>
<accession>A0A4Y7QHF8</accession>
<evidence type="ECO:0000256" key="4">
    <source>
        <dbReference type="ARBA" id="ARBA00023043"/>
    </source>
</evidence>
<evidence type="ECO:0008006" key="8">
    <source>
        <dbReference type="Google" id="ProtNLM"/>
    </source>
</evidence>
<dbReference type="AlphaFoldDB" id="A0A4Y7QHF8"/>
<dbReference type="PANTHER" id="PTHR15263:SF1">
    <property type="entry name" value="NF-KAPPA-B INHIBITOR-LIKE PROTEIN 1"/>
    <property type="match status" value="1"/>
</dbReference>
<name>A0A4Y7QHF8_9AGAM</name>
<keyword evidence="4" id="KW-0040">ANK repeat</keyword>
<sequence>AWRNYETRWQSIPSSKEKLTFRSIPWPLLSPPSKPQSITLAGVTYFLLSPLHSGNQSNKERIKEALRRWHPDRFRRLMSRVPEEEKAAVEEGVGAVARFLNELLSRQ</sequence>
<evidence type="ECO:0000313" key="7">
    <source>
        <dbReference type="Proteomes" id="UP000294933"/>
    </source>
</evidence>
<dbReference type="GO" id="GO:0005634">
    <property type="term" value="C:nucleus"/>
    <property type="evidence" value="ECO:0007669"/>
    <property type="project" value="UniProtKB-SubCell"/>
</dbReference>
<evidence type="ECO:0000256" key="2">
    <source>
        <dbReference type="ARBA" id="ARBA00022553"/>
    </source>
</evidence>
<protein>
    <recommendedName>
        <fullName evidence="8">Co-chaperone HscB C-terminal oligomerisation domain-containing protein</fullName>
    </recommendedName>
</protein>
<feature type="non-terminal residue" evidence="6">
    <location>
        <position position="1"/>
    </location>
</feature>
<dbReference type="PANTHER" id="PTHR15263">
    <property type="entry name" value="I-KAPPA-B-LIKE PROTEIN IKBL"/>
    <property type="match status" value="1"/>
</dbReference>
<keyword evidence="2" id="KW-0597">Phosphoprotein</keyword>
<evidence type="ECO:0000256" key="5">
    <source>
        <dbReference type="ARBA" id="ARBA00023242"/>
    </source>
</evidence>
<dbReference type="Proteomes" id="UP000294933">
    <property type="component" value="Unassembled WGS sequence"/>
</dbReference>
<evidence type="ECO:0000256" key="3">
    <source>
        <dbReference type="ARBA" id="ARBA00022737"/>
    </source>
</evidence>
<organism evidence="6 7">
    <name type="scientific">Rickenella mellea</name>
    <dbReference type="NCBI Taxonomy" id="50990"/>
    <lineage>
        <taxon>Eukaryota</taxon>
        <taxon>Fungi</taxon>
        <taxon>Dikarya</taxon>
        <taxon>Basidiomycota</taxon>
        <taxon>Agaricomycotina</taxon>
        <taxon>Agaricomycetes</taxon>
        <taxon>Hymenochaetales</taxon>
        <taxon>Rickenellaceae</taxon>
        <taxon>Rickenella</taxon>
    </lineage>
</organism>
<comment type="subcellular location">
    <subcellularLocation>
        <location evidence="1">Nucleus</location>
    </subcellularLocation>
</comment>
<dbReference type="EMBL" id="ML170162">
    <property type="protein sequence ID" value="TDL26300.1"/>
    <property type="molecule type" value="Genomic_DNA"/>
</dbReference>
<evidence type="ECO:0000256" key="1">
    <source>
        <dbReference type="ARBA" id="ARBA00004123"/>
    </source>
</evidence>
<gene>
    <name evidence="6" type="ORF">BD410DRAFT_704853</name>
</gene>
<proteinExistence type="predicted"/>
<feature type="non-terminal residue" evidence="6">
    <location>
        <position position="107"/>
    </location>
</feature>
<keyword evidence="5" id="KW-0539">Nucleus</keyword>
<keyword evidence="3" id="KW-0677">Repeat</keyword>
<dbReference type="GO" id="GO:0043124">
    <property type="term" value="P:negative regulation of canonical NF-kappaB signal transduction"/>
    <property type="evidence" value="ECO:0007669"/>
    <property type="project" value="InterPro"/>
</dbReference>
<dbReference type="OrthoDB" id="412109at2759"/>
<dbReference type="InterPro" id="IPR038753">
    <property type="entry name" value="NFKBIL1"/>
</dbReference>
<dbReference type="VEuPathDB" id="FungiDB:BD410DRAFT_704853"/>
<keyword evidence="7" id="KW-1185">Reference proteome</keyword>
<dbReference type="STRING" id="50990.A0A4Y7QHF8"/>